<accession>A0A8J3RAG2</accession>
<dbReference type="Proteomes" id="UP000610966">
    <property type="component" value="Unassembled WGS sequence"/>
</dbReference>
<dbReference type="EMBL" id="BOOG01000021">
    <property type="protein sequence ID" value="GIH70317.1"/>
    <property type="molecule type" value="Genomic_DNA"/>
</dbReference>
<reference evidence="1" key="1">
    <citation type="submission" date="2021-01" db="EMBL/GenBank/DDBJ databases">
        <title>Whole genome shotgun sequence of Sphaerimonospora thailandensis NBRC 107569.</title>
        <authorList>
            <person name="Komaki H."/>
            <person name="Tamura T."/>
        </authorList>
    </citation>
    <scope>NUCLEOTIDE SEQUENCE</scope>
    <source>
        <strain evidence="1">NBRC 107569</strain>
    </source>
</reference>
<name>A0A8J3RAG2_9ACTN</name>
<evidence type="ECO:0000313" key="2">
    <source>
        <dbReference type="Proteomes" id="UP000610966"/>
    </source>
</evidence>
<comment type="caution">
    <text evidence="1">The sequence shown here is derived from an EMBL/GenBank/DDBJ whole genome shotgun (WGS) entry which is preliminary data.</text>
</comment>
<dbReference type="AlphaFoldDB" id="A0A8J3RAG2"/>
<organism evidence="1 2">
    <name type="scientific">Sphaerimonospora thailandensis</name>
    <dbReference type="NCBI Taxonomy" id="795644"/>
    <lineage>
        <taxon>Bacteria</taxon>
        <taxon>Bacillati</taxon>
        <taxon>Actinomycetota</taxon>
        <taxon>Actinomycetes</taxon>
        <taxon>Streptosporangiales</taxon>
        <taxon>Streptosporangiaceae</taxon>
        <taxon>Sphaerimonospora</taxon>
    </lineage>
</organism>
<evidence type="ECO:0000313" key="1">
    <source>
        <dbReference type="EMBL" id="GIH70317.1"/>
    </source>
</evidence>
<gene>
    <name evidence="1" type="ORF">Mth01_25700</name>
</gene>
<sequence>MANYQRWEMVDYELPLPSDWHAVSEVLDKLHQELGDRTIFRDAVKVLVDDDTLVFRYRKARGDG</sequence>
<protein>
    <submittedName>
        <fullName evidence="1">Uncharacterized protein</fullName>
    </submittedName>
</protein>
<keyword evidence="2" id="KW-1185">Reference proteome</keyword>
<proteinExistence type="predicted"/>
<dbReference type="RefSeq" id="WP_204016036.1">
    <property type="nucleotide sequence ID" value="NZ_BOOG01000021.1"/>
</dbReference>